<dbReference type="EMBL" id="PFFQ01000012">
    <property type="protein sequence ID" value="PIW18611.1"/>
    <property type="molecule type" value="Genomic_DNA"/>
</dbReference>
<reference evidence="3 4" key="1">
    <citation type="submission" date="2017-09" db="EMBL/GenBank/DDBJ databases">
        <title>Depth-based differentiation of microbial function through sediment-hosted aquifers and enrichment of novel symbionts in the deep terrestrial subsurface.</title>
        <authorList>
            <person name="Probst A.J."/>
            <person name="Ladd B."/>
            <person name="Jarett J.K."/>
            <person name="Geller-Mcgrath D.E."/>
            <person name="Sieber C.M."/>
            <person name="Emerson J.B."/>
            <person name="Anantharaman K."/>
            <person name="Thomas B.C."/>
            <person name="Malmstrom R."/>
            <person name="Stieglmeier M."/>
            <person name="Klingl A."/>
            <person name="Woyke T."/>
            <person name="Ryan C.M."/>
            <person name="Banfield J.F."/>
        </authorList>
    </citation>
    <scope>NUCLEOTIDE SEQUENCE [LARGE SCALE GENOMIC DNA]</scope>
    <source>
        <strain evidence="3">CG17_big_fil_post_rev_8_21_14_2_50_48_46</strain>
    </source>
</reference>
<dbReference type="PROSITE" id="PS51257">
    <property type="entry name" value="PROKAR_LIPOPROTEIN"/>
    <property type="match status" value="1"/>
</dbReference>
<gene>
    <name evidence="3" type="ORF">COW36_04785</name>
</gene>
<evidence type="ECO:0000256" key="1">
    <source>
        <dbReference type="SAM" id="MobiDB-lite"/>
    </source>
</evidence>
<sequence length="349" mass="36595">MKMNRQSLSALGLTTSLLLSGCTVDAQLASQLLSSLQTAAKSSKTVTGSASVSASLSSGIATADDNVIEVSPDQQVMTRALQVACGGLGMKIASVDESETEDTESSDESSSETSSNSESSATESSTEGTASDSNSTESTETTSSETTSSETTETTTSSETTETTTTEQALSDADTVQPVVIAPPDPTAAPGQPASRARQIKLNANLQFELRQMGRMKGSERNRRFSEIQQHYPEMRNTAPVPVRVRGQATRQAPSVQIIFVQMPGMSYGGQMEPHHGEMNFRPMPAQSRVQMPAGRQGIGFQPAKGPAFGQAGNIGVSGRALLEGLGNLPCQAPQNDDDTDTTSDTSSN</sequence>
<feature type="region of interest" description="Disordered" evidence="1">
    <location>
        <begin position="328"/>
        <end position="349"/>
    </location>
</feature>
<evidence type="ECO:0000313" key="4">
    <source>
        <dbReference type="Proteomes" id="UP000231019"/>
    </source>
</evidence>
<name>A0A2M7G996_9BACT</name>
<proteinExistence type="predicted"/>
<comment type="caution">
    <text evidence="3">The sequence shown here is derived from an EMBL/GenBank/DDBJ whole genome shotgun (WGS) entry which is preliminary data.</text>
</comment>
<protein>
    <submittedName>
        <fullName evidence="3">Uncharacterized protein</fullName>
    </submittedName>
</protein>
<dbReference type="Proteomes" id="UP000231019">
    <property type="component" value="Unassembled WGS sequence"/>
</dbReference>
<feature type="compositionally biased region" description="Low complexity" evidence="1">
    <location>
        <begin position="111"/>
        <end position="167"/>
    </location>
</feature>
<feature type="region of interest" description="Disordered" evidence="1">
    <location>
        <begin position="95"/>
        <end position="196"/>
    </location>
</feature>
<organism evidence="3 4">
    <name type="scientific">bacterium (Candidatus Blackallbacteria) CG17_big_fil_post_rev_8_21_14_2_50_48_46</name>
    <dbReference type="NCBI Taxonomy" id="2014261"/>
    <lineage>
        <taxon>Bacteria</taxon>
        <taxon>Candidatus Blackallbacteria</taxon>
    </lineage>
</organism>
<feature type="chain" id="PRO_5014818298" evidence="2">
    <location>
        <begin position="27"/>
        <end position="349"/>
    </location>
</feature>
<accession>A0A2M7G996</accession>
<evidence type="ECO:0000313" key="3">
    <source>
        <dbReference type="EMBL" id="PIW18611.1"/>
    </source>
</evidence>
<feature type="compositionally biased region" description="Acidic residues" evidence="1">
    <location>
        <begin position="96"/>
        <end position="110"/>
    </location>
</feature>
<feature type="signal peptide" evidence="2">
    <location>
        <begin position="1"/>
        <end position="26"/>
    </location>
</feature>
<evidence type="ECO:0000256" key="2">
    <source>
        <dbReference type="SAM" id="SignalP"/>
    </source>
</evidence>
<keyword evidence="2" id="KW-0732">Signal</keyword>
<dbReference type="AlphaFoldDB" id="A0A2M7G996"/>